<accession>A0A9X0CNU1</accession>
<keyword evidence="6" id="KW-0175">Coiled coil</keyword>
<proteinExistence type="inferred from homology"/>
<dbReference type="GO" id="GO:0051315">
    <property type="term" value="P:attachment of mitotic spindle microtubules to kinetochore"/>
    <property type="evidence" value="ECO:0007669"/>
    <property type="project" value="UniProtKB-UniRule"/>
</dbReference>
<evidence type="ECO:0000313" key="13">
    <source>
        <dbReference type="EMBL" id="KAJ7363669.1"/>
    </source>
</evidence>
<keyword evidence="4 10" id="KW-0498">Mitosis</keyword>
<evidence type="ECO:0000256" key="8">
    <source>
        <dbReference type="ARBA" id="ARBA00023306"/>
    </source>
</evidence>
<feature type="region of interest" description="Disordered" evidence="11">
    <location>
        <begin position="1"/>
        <end position="55"/>
    </location>
</feature>
<dbReference type="Proteomes" id="UP001163046">
    <property type="component" value="Unassembled WGS sequence"/>
</dbReference>
<keyword evidence="8 10" id="KW-0131">Cell cycle</keyword>
<evidence type="ECO:0000256" key="1">
    <source>
        <dbReference type="ARBA" id="ARBA00007050"/>
    </source>
</evidence>
<keyword evidence="9 10" id="KW-0137">Centromere</keyword>
<dbReference type="GO" id="GO:0000226">
    <property type="term" value="P:microtubule cytoskeleton organization"/>
    <property type="evidence" value="ECO:0007669"/>
    <property type="project" value="UniProtKB-ARBA"/>
</dbReference>
<keyword evidence="3 10" id="KW-0132">Cell division</keyword>
<comment type="similarity">
    <text evidence="1 10">Belongs to the NDC80/HEC1 family.</text>
</comment>
<keyword evidence="14" id="KW-1185">Reference proteome</keyword>
<gene>
    <name evidence="13" type="primary">NDC80_2</name>
    <name evidence="13" type="ORF">OS493_009831</name>
</gene>
<evidence type="ECO:0000256" key="6">
    <source>
        <dbReference type="ARBA" id="ARBA00023054"/>
    </source>
</evidence>
<dbReference type="GO" id="GO:0005737">
    <property type="term" value="C:cytoplasm"/>
    <property type="evidence" value="ECO:0007669"/>
    <property type="project" value="UniProtKB-ARBA"/>
</dbReference>
<dbReference type="InterPro" id="IPR038273">
    <property type="entry name" value="Ndc80_sf"/>
</dbReference>
<evidence type="ECO:0000256" key="10">
    <source>
        <dbReference type="RuleBase" id="RU368072"/>
    </source>
</evidence>
<organism evidence="13 14">
    <name type="scientific">Desmophyllum pertusum</name>
    <dbReference type="NCBI Taxonomy" id="174260"/>
    <lineage>
        <taxon>Eukaryota</taxon>
        <taxon>Metazoa</taxon>
        <taxon>Cnidaria</taxon>
        <taxon>Anthozoa</taxon>
        <taxon>Hexacorallia</taxon>
        <taxon>Scleractinia</taxon>
        <taxon>Caryophylliina</taxon>
        <taxon>Caryophylliidae</taxon>
        <taxon>Desmophyllum</taxon>
    </lineage>
</organism>
<dbReference type="Gene3D" id="1.10.418.30">
    <property type="entry name" value="Ncd80 complex, Ncd80 subunit"/>
    <property type="match status" value="1"/>
</dbReference>
<comment type="function">
    <text evidence="10">Acts as a component of the essential kinetochore-associated NDC80 complex, which is required for chromosome segregation and spindle checkpoint activity.</text>
</comment>
<dbReference type="GO" id="GO:0005634">
    <property type="term" value="C:nucleus"/>
    <property type="evidence" value="ECO:0007669"/>
    <property type="project" value="UniProtKB-SubCell"/>
</dbReference>
<comment type="subunit">
    <text evidence="10">Component of the NDC80 complex.</text>
</comment>
<dbReference type="GO" id="GO:0005815">
    <property type="term" value="C:microtubule organizing center"/>
    <property type="evidence" value="ECO:0007669"/>
    <property type="project" value="UniProtKB-ARBA"/>
</dbReference>
<evidence type="ECO:0000256" key="3">
    <source>
        <dbReference type="ARBA" id="ARBA00022618"/>
    </source>
</evidence>
<dbReference type="PANTHER" id="PTHR10643">
    <property type="entry name" value="KINETOCHORE PROTEIN NDC80"/>
    <property type="match status" value="1"/>
</dbReference>
<keyword evidence="5 10" id="KW-0995">Kinetochore</keyword>
<evidence type="ECO:0000256" key="11">
    <source>
        <dbReference type="SAM" id="MobiDB-lite"/>
    </source>
</evidence>
<evidence type="ECO:0000256" key="9">
    <source>
        <dbReference type="ARBA" id="ARBA00023328"/>
    </source>
</evidence>
<reference evidence="13" key="1">
    <citation type="submission" date="2023-01" db="EMBL/GenBank/DDBJ databases">
        <title>Genome assembly of the deep-sea coral Lophelia pertusa.</title>
        <authorList>
            <person name="Herrera S."/>
            <person name="Cordes E."/>
        </authorList>
    </citation>
    <scope>NUCLEOTIDE SEQUENCE</scope>
    <source>
        <strain evidence="13">USNM1676648</strain>
        <tissue evidence="13">Polyp</tissue>
    </source>
</reference>
<dbReference type="GO" id="GO:0031262">
    <property type="term" value="C:Ndc80 complex"/>
    <property type="evidence" value="ECO:0007669"/>
    <property type="project" value="UniProtKB-UniRule"/>
</dbReference>
<dbReference type="FunFam" id="1.10.418.30:FF:000002">
    <property type="entry name" value="NDC80, kinetochore complex component"/>
    <property type="match status" value="1"/>
</dbReference>
<name>A0A9X0CNU1_9CNID</name>
<feature type="compositionally biased region" description="Polar residues" evidence="11">
    <location>
        <begin position="1"/>
        <end position="16"/>
    </location>
</feature>
<evidence type="ECO:0000256" key="7">
    <source>
        <dbReference type="ARBA" id="ARBA00023242"/>
    </source>
</evidence>
<dbReference type="PANTHER" id="PTHR10643:SF2">
    <property type="entry name" value="KINETOCHORE PROTEIN NDC80 HOMOLOG"/>
    <property type="match status" value="1"/>
</dbReference>
<dbReference type="EMBL" id="MU827305">
    <property type="protein sequence ID" value="KAJ7363669.1"/>
    <property type="molecule type" value="Genomic_DNA"/>
</dbReference>
<dbReference type="InterPro" id="IPR005550">
    <property type="entry name" value="Kinetochore_Ndc80"/>
</dbReference>
<dbReference type="OrthoDB" id="6022055at2759"/>
<protein>
    <recommendedName>
        <fullName evidence="10">Kinetochore protein NDC80</fullName>
    </recommendedName>
</protein>
<feature type="compositionally biased region" description="Polar residues" evidence="11">
    <location>
        <begin position="40"/>
        <end position="55"/>
    </location>
</feature>
<dbReference type="InterPro" id="IPR055260">
    <property type="entry name" value="Ndc80_CH"/>
</dbReference>
<comment type="subcellular location">
    <subcellularLocation>
        <location evidence="10">Chromosome</location>
        <location evidence="10">Centromere</location>
        <location evidence="10">Kinetochore</location>
    </subcellularLocation>
    <subcellularLocation>
        <location evidence="10">Nucleus</location>
    </subcellularLocation>
</comment>
<evidence type="ECO:0000256" key="4">
    <source>
        <dbReference type="ARBA" id="ARBA00022776"/>
    </source>
</evidence>
<dbReference type="AlphaFoldDB" id="A0A9X0CNU1"/>
<dbReference type="GO" id="GO:0051301">
    <property type="term" value="P:cell division"/>
    <property type="evidence" value="ECO:0007669"/>
    <property type="project" value="UniProtKB-UniRule"/>
</dbReference>
<keyword evidence="7 10" id="KW-0539">Nucleus</keyword>
<evidence type="ECO:0000313" key="14">
    <source>
        <dbReference type="Proteomes" id="UP001163046"/>
    </source>
</evidence>
<keyword evidence="2 10" id="KW-0158">Chromosome</keyword>
<sequence length="293" mass="33275">MRRTTLGTLNIGNQGRQVVREKKTSLGPRPSVGNRASIGRPSTSGRPSLANSRTATASTKARYIKNLVTCGGGFEILTVVILKSIRRPSSQYGRDNCVQMKDPRSLSDRGYQQKMIRYLMEFLTEFNYPHQISLRILSAPSMKEFCNIFQFLYKYIKADTQKTTALESKPTEEIPRIFKMLGYPFTISKSNLCSVGSPHAWPIILGALCWLIELIRHAMSVGQDIEGHVLFPEDNYGAGDYQEDGPQPEDKYFLRYLEKSYAAFMTGTELDELGEYDNEFIDNISKFKAQEYQ</sequence>
<dbReference type="Pfam" id="PF03801">
    <property type="entry name" value="Ndc80_HEC"/>
    <property type="match status" value="1"/>
</dbReference>
<comment type="caution">
    <text evidence="13">The sequence shown here is derived from an EMBL/GenBank/DDBJ whole genome shotgun (WGS) entry which is preliminary data.</text>
</comment>
<evidence type="ECO:0000256" key="5">
    <source>
        <dbReference type="ARBA" id="ARBA00022838"/>
    </source>
</evidence>
<evidence type="ECO:0000259" key="12">
    <source>
        <dbReference type="Pfam" id="PF03801"/>
    </source>
</evidence>
<evidence type="ECO:0000256" key="2">
    <source>
        <dbReference type="ARBA" id="ARBA00022454"/>
    </source>
</evidence>
<feature type="domain" description="Kinetochore protein Ndc80 CH" evidence="12">
    <location>
        <begin position="97"/>
        <end position="217"/>
    </location>
</feature>